<evidence type="ECO:0000313" key="1">
    <source>
        <dbReference type="EMBL" id="CAH3134622.1"/>
    </source>
</evidence>
<keyword evidence="2" id="KW-1185">Reference proteome</keyword>
<proteinExistence type="predicted"/>
<evidence type="ECO:0000313" key="2">
    <source>
        <dbReference type="Proteomes" id="UP001159405"/>
    </source>
</evidence>
<comment type="caution">
    <text evidence="1">The sequence shown here is derived from an EMBL/GenBank/DDBJ whole genome shotgun (WGS) entry which is preliminary data.</text>
</comment>
<protein>
    <submittedName>
        <fullName evidence="1">Uncharacterized protein</fullName>
    </submittedName>
</protein>
<reference evidence="1 2" key="1">
    <citation type="submission" date="2022-05" db="EMBL/GenBank/DDBJ databases">
        <authorList>
            <consortium name="Genoscope - CEA"/>
            <person name="William W."/>
        </authorList>
    </citation>
    <scope>NUCLEOTIDE SEQUENCE [LARGE SCALE GENOMIC DNA]</scope>
</reference>
<sequence>MTPLKNVKADLDPVNGRLQLISAVQQDTSNQPSTCDDSAKPSVIQKLSELRPLEMNQGTEKQLSDLLSKYIT</sequence>
<dbReference type="EMBL" id="CALNXK010000054">
    <property type="protein sequence ID" value="CAH3134622.1"/>
    <property type="molecule type" value="Genomic_DNA"/>
</dbReference>
<accession>A0ABN8P919</accession>
<dbReference type="Proteomes" id="UP001159405">
    <property type="component" value="Unassembled WGS sequence"/>
</dbReference>
<organism evidence="1 2">
    <name type="scientific">Porites lobata</name>
    <dbReference type="NCBI Taxonomy" id="104759"/>
    <lineage>
        <taxon>Eukaryota</taxon>
        <taxon>Metazoa</taxon>
        <taxon>Cnidaria</taxon>
        <taxon>Anthozoa</taxon>
        <taxon>Hexacorallia</taxon>
        <taxon>Scleractinia</taxon>
        <taxon>Fungiina</taxon>
        <taxon>Poritidae</taxon>
        <taxon>Porites</taxon>
    </lineage>
</organism>
<gene>
    <name evidence="1" type="ORF">PLOB_00037458</name>
</gene>
<name>A0ABN8P919_9CNID</name>